<evidence type="ECO:0000256" key="3">
    <source>
        <dbReference type="PROSITE-ProRule" id="PRU00209"/>
    </source>
</evidence>
<dbReference type="InterPro" id="IPR051270">
    <property type="entry name" value="Tyrosine-tRNA_ligase_regulator"/>
</dbReference>
<dbReference type="EMBL" id="JBHTMX010000108">
    <property type="protein sequence ID" value="MFD1332651.1"/>
    <property type="molecule type" value="Genomic_DNA"/>
</dbReference>
<gene>
    <name evidence="5" type="ORF">ACFQ4O_11650</name>
</gene>
<feature type="domain" description="TRNA-binding" evidence="4">
    <location>
        <begin position="16"/>
        <end position="120"/>
    </location>
</feature>
<dbReference type="RefSeq" id="WP_378775863.1">
    <property type="nucleotide sequence ID" value="NZ_JBHTMX010000108.1"/>
</dbReference>
<reference evidence="6" key="1">
    <citation type="journal article" date="2019" name="Int. J. Syst. Evol. Microbiol.">
        <title>The Global Catalogue of Microorganisms (GCM) 10K type strain sequencing project: providing services to taxonomists for standard genome sequencing and annotation.</title>
        <authorList>
            <consortium name="The Broad Institute Genomics Platform"/>
            <consortium name="The Broad Institute Genome Sequencing Center for Infectious Disease"/>
            <person name="Wu L."/>
            <person name="Ma J."/>
        </authorList>
    </citation>
    <scope>NUCLEOTIDE SEQUENCE [LARGE SCALE GENOMIC DNA]</scope>
    <source>
        <strain evidence="6">CCUG 61696</strain>
    </source>
</reference>
<protein>
    <submittedName>
        <fullName evidence="5">tRNA-binding protein</fullName>
    </submittedName>
</protein>
<sequence length="120" mass="13183">MSADDAASRPLASFADFEKLDIRVGVVLEATPFPEARKPAYKLRIDFGPEIGVKRSSAQITKHYVPDELLGRQVLAVVNFPPRQIGKFLSEVLTLGVPDAEGDVVLLRPEREVPPGGRLY</sequence>
<evidence type="ECO:0000259" key="4">
    <source>
        <dbReference type="PROSITE" id="PS50886"/>
    </source>
</evidence>
<proteinExistence type="predicted"/>
<evidence type="ECO:0000313" key="6">
    <source>
        <dbReference type="Proteomes" id="UP001597171"/>
    </source>
</evidence>
<dbReference type="InterPro" id="IPR008231">
    <property type="entry name" value="CsaA"/>
</dbReference>
<dbReference type="InterPro" id="IPR002547">
    <property type="entry name" value="tRNA-bd_dom"/>
</dbReference>
<dbReference type="PANTHER" id="PTHR11586:SF37">
    <property type="entry name" value="TRNA-BINDING DOMAIN-CONTAINING PROTEIN"/>
    <property type="match status" value="1"/>
</dbReference>
<dbReference type="SUPFAM" id="SSF50249">
    <property type="entry name" value="Nucleic acid-binding proteins"/>
    <property type="match status" value="1"/>
</dbReference>
<organism evidence="5 6">
    <name type="scientific">Methylopila musalis</name>
    <dbReference type="NCBI Taxonomy" id="1134781"/>
    <lineage>
        <taxon>Bacteria</taxon>
        <taxon>Pseudomonadati</taxon>
        <taxon>Pseudomonadota</taxon>
        <taxon>Alphaproteobacteria</taxon>
        <taxon>Hyphomicrobiales</taxon>
        <taxon>Methylopilaceae</taxon>
        <taxon>Methylopila</taxon>
    </lineage>
</organism>
<accession>A0ABW3Z8I8</accession>
<dbReference type="InterPro" id="IPR012340">
    <property type="entry name" value="NA-bd_OB-fold"/>
</dbReference>
<dbReference type="NCBIfam" id="TIGR02222">
    <property type="entry name" value="chap_CsaA"/>
    <property type="match status" value="1"/>
</dbReference>
<dbReference type="Gene3D" id="2.40.50.140">
    <property type="entry name" value="Nucleic acid-binding proteins"/>
    <property type="match status" value="1"/>
</dbReference>
<evidence type="ECO:0000256" key="1">
    <source>
        <dbReference type="ARBA" id="ARBA00022555"/>
    </source>
</evidence>
<name>A0ABW3Z8I8_9HYPH</name>
<keyword evidence="1 3" id="KW-0820">tRNA-binding</keyword>
<dbReference type="NCBIfam" id="NF007495">
    <property type="entry name" value="PRK10089.1-4"/>
    <property type="match status" value="1"/>
</dbReference>
<dbReference type="NCBIfam" id="NF007494">
    <property type="entry name" value="PRK10089.1-3"/>
    <property type="match status" value="1"/>
</dbReference>
<dbReference type="Pfam" id="PF01588">
    <property type="entry name" value="tRNA_bind"/>
    <property type="match status" value="1"/>
</dbReference>
<dbReference type="CDD" id="cd02798">
    <property type="entry name" value="tRNA_bind_CsaA"/>
    <property type="match status" value="1"/>
</dbReference>
<dbReference type="PROSITE" id="PS50886">
    <property type="entry name" value="TRBD"/>
    <property type="match status" value="1"/>
</dbReference>
<evidence type="ECO:0000313" key="5">
    <source>
        <dbReference type="EMBL" id="MFD1332651.1"/>
    </source>
</evidence>
<keyword evidence="6" id="KW-1185">Reference proteome</keyword>
<evidence type="ECO:0000256" key="2">
    <source>
        <dbReference type="ARBA" id="ARBA00022884"/>
    </source>
</evidence>
<keyword evidence="2 3" id="KW-0694">RNA-binding</keyword>
<dbReference type="PANTHER" id="PTHR11586">
    <property type="entry name" value="TRNA-AMINOACYLATION COFACTOR ARC1 FAMILY MEMBER"/>
    <property type="match status" value="1"/>
</dbReference>
<dbReference type="Proteomes" id="UP001597171">
    <property type="component" value="Unassembled WGS sequence"/>
</dbReference>
<comment type="caution">
    <text evidence="5">The sequence shown here is derived from an EMBL/GenBank/DDBJ whole genome shotgun (WGS) entry which is preliminary data.</text>
</comment>